<proteinExistence type="predicted"/>
<gene>
    <name evidence="2" type="ORF">KCU76_g1324</name>
</gene>
<dbReference type="EMBL" id="JAHFXF010000029">
    <property type="protein sequence ID" value="KAG9699669.1"/>
    <property type="molecule type" value="Genomic_DNA"/>
</dbReference>
<reference evidence="2" key="1">
    <citation type="journal article" date="2021" name="J Fungi (Basel)">
        <title>Virulence traits and population genomics of the black yeast Aureobasidium melanogenum.</title>
        <authorList>
            <person name="Cernosa A."/>
            <person name="Sun X."/>
            <person name="Gostincar C."/>
            <person name="Fang C."/>
            <person name="Gunde-Cimerman N."/>
            <person name="Song Z."/>
        </authorList>
    </citation>
    <scope>NUCLEOTIDE SEQUENCE</scope>
    <source>
        <strain evidence="2">EXF-9911</strain>
    </source>
</reference>
<reference evidence="2" key="2">
    <citation type="submission" date="2021-08" db="EMBL/GenBank/DDBJ databases">
        <authorList>
            <person name="Gostincar C."/>
            <person name="Sun X."/>
            <person name="Song Z."/>
            <person name="Gunde-Cimerman N."/>
        </authorList>
    </citation>
    <scope>NUCLEOTIDE SEQUENCE</scope>
    <source>
        <strain evidence="2">EXF-9911</strain>
    </source>
</reference>
<accession>A0A9P8EVA2</accession>
<feature type="non-terminal residue" evidence="2">
    <location>
        <position position="115"/>
    </location>
</feature>
<dbReference type="Proteomes" id="UP000779574">
    <property type="component" value="Unassembled WGS sequence"/>
</dbReference>
<sequence>LDCDLPNFGLACVGDEDEAGTQGRARESKAGSQASAAIDADAGLGQTGGSDGSNAASNVVLAQDDHPMDADGEAVDRLLEVAEPTNNDDDDWFFSTANATPPLLDNWLLTQLNGY</sequence>
<name>A0A9P8EVA2_AURME</name>
<evidence type="ECO:0000256" key="1">
    <source>
        <dbReference type="SAM" id="MobiDB-lite"/>
    </source>
</evidence>
<comment type="caution">
    <text evidence="2">The sequence shown here is derived from an EMBL/GenBank/DDBJ whole genome shotgun (WGS) entry which is preliminary data.</text>
</comment>
<organism evidence="2 3">
    <name type="scientific">Aureobasidium melanogenum</name>
    <name type="common">Aureobasidium pullulans var. melanogenum</name>
    <dbReference type="NCBI Taxonomy" id="46634"/>
    <lineage>
        <taxon>Eukaryota</taxon>
        <taxon>Fungi</taxon>
        <taxon>Dikarya</taxon>
        <taxon>Ascomycota</taxon>
        <taxon>Pezizomycotina</taxon>
        <taxon>Dothideomycetes</taxon>
        <taxon>Dothideomycetidae</taxon>
        <taxon>Dothideales</taxon>
        <taxon>Saccotheciaceae</taxon>
        <taxon>Aureobasidium</taxon>
    </lineage>
</organism>
<evidence type="ECO:0000313" key="3">
    <source>
        <dbReference type="Proteomes" id="UP000779574"/>
    </source>
</evidence>
<feature type="region of interest" description="Disordered" evidence="1">
    <location>
        <begin position="12"/>
        <end position="57"/>
    </location>
</feature>
<evidence type="ECO:0000313" key="2">
    <source>
        <dbReference type="EMBL" id="KAG9699669.1"/>
    </source>
</evidence>
<feature type="non-terminal residue" evidence="2">
    <location>
        <position position="1"/>
    </location>
</feature>
<dbReference type="AlphaFoldDB" id="A0A9P8EVA2"/>
<protein>
    <submittedName>
        <fullName evidence="2">Uncharacterized protein</fullName>
    </submittedName>
</protein>